<sequence>MNKSFTGYTSCKDIFKDAIQTSIIGITNHFINIVLTSPSRVADRYRLKIQSASYYWQDKNNGAGIILNIQLEAIRDKNIVFIDVEETPGLPCMFAIRFEPNQGVPLDSYEIFHKGATPSNAIIQGIYGRLVDHGLELDYKDLDYV</sequence>
<name>A0A6J7X618_9CAUD</name>
<accession>A0A6J7X618</accession>
<proteinExistence type="predicted"/>
<evidence type="ECO:0000313" key="1">
    <source>
        <dbReference type="EMBL" id="CAB5226075.1"/>
    </source>
</evidence>
<protein>
    <submittedName>
        <fullName evidence="1">Uncharacterized protein</fullName>
    </submittedName>
</protein>
<dbReference type="EMBL" id="LR798355">
    <property type="protein sequence ID" value="CAB5226075.1"/>
    <property type="molecule type" value="Genomic_DNA"/>
</dbReference>
<reference evidence="1" key="1">
    <citation type="submission" date="2020-05" db="EMBL/GenBank/DDBJ databases">
        <authorList>
            <person name="Chiriac C."/>
            <person name="Salcher M."/>
            <person name="Ghai R."/>
            <person name="Kavagutti S V."/>
        </authorList>
    </citation>
    <scope>NUCLEOTIDE SEQUENCE</scope>
</reference>
<gene>
    <name evidence="1" type="ORF">UFOVP757_36</name>
</gene>
<organism evidence="1">
    <name type="scientific">uncultured Caudovirales phage</name>
    <dbReference type="NCBI Taxonomy" id="2100421"/>
    <lineage>
        <taxon>Viruses</taxon>
        <taxon>Duplodnaviria</taxon>
        <taxon>Heunggongvirae</taxon>
        <taxon>Uroviricota</taxon>
        <taxon>Caudoviricetes</taxon>
        <taxon>Peduoviridae</taxon>
        <taxon>Maltschvirus</taxon>
        <taxon>Maltschvirus maltsch</taxon>
    </lineage>
</organism>